<dbReference type="OrthoDB" id="5515766at2"/>
<accession>A0A4V4H0Z3</accession>
<dbReference type="InterPro" id="IPR036583">
    <property type="entry name" value="23S_rRNA_IVS_sf"/>
</dbReference>
<reference evidence="1 2" key="1">
    <citation type="submission" date="2019-04" db="EMBL/GenBank/DDBJ databases">
        <title>Niastella caeni sp. nov., isolated from activated sludge.</title>
        <authorList>
            <person name="Sheng M."/>
        </authorList>
    </citation>
    <scope>NUCLEOTIDE SEQUENCE [LARGE SCALE GENOMIC DNA]</scope>
    <source>
        <strain evidence="1 2">HX-2-15</strain>
    </source>
</reference>
<dbReference type="Pfam" id="PF05635">
    <property type="entry name" value="23S_rRNA_IVP"/>
    <property type="match status" value="1"/>
</dbReference>
<keyword evidence="2" id="KW-1185">Reference proteome</keyword>
<sequence length="133" mass="15452">MATINRFEELEIWQLARKLYGKVSLIAESLRHKKEFRFAEQMKSAAGSVMDNIAEGFERSSRLEFLNSLSISKGECGELKSQIYRCWDDKYICETEFSDLYNETGILSKKIAAFIIYLNSSEIKGLKFKDRQK</sequence>
<proteinExistence type="predicted"/>
<comment type="caution">
    <text evidence="1">The sequence shown here is derived from an EMBL/GenBank/DDBJ whole genome shotgun (WGS) entry which is preliminary data.</text>
</comment>
<dbReference type="Gene3D" id="1.20.1440.60">
    <property type="entry name" value="23S rRNA-intervening sequence"/>
    <property type="match status" value="1"/>
</dbReference>
<dbReference type="RefSeq" id="WP_136578392.1">
    <property type="nucleotide sequence ID" value="NZ_STFF01000004.1"/>
</dbReference>
<evidence type="ECO:0000313" key="1">
    <source>
        <dbReference type="EMBL" id="THU38436.1"/>
    </source>
</evidence>
<gene>
    <name evidence="1" type="ORF">FAM09_17360</name>
</gene>
<dbReference type="Proteomes" id="UP000306918">
    <property type="component" value="Unassembled WGS sequence"/>
</dbReference>
<dbReference type="PANTHER" id="PTHR38471:SF2">
    <property type="entry name" value="FOUR HELIX BUNDLE PROTEIN"/>
    <property type="match status" value="1"/>
</dbReference>
<evidence type="ECO:0000313" key="2">
    <source>
        <dbReference type="Proteomes" id="UP000306918"/>
    </source>
</evidence>
<dbReference type="PANTHER" id="PTHR38471">
    <property type="entry name" value="FOUR HELIX BUNDLE PROTEIN"/>
    <property type="match status" value="1"/>
</dbReference>
<dbReference type="NCBIfam" id="TIGR02436">
    <property type="entry name" value="four helix bundle protein"/>
    <property type="match status" value="1"/>
</dbReference>
<dbReference type="SUPFAM" id="SSF158446">
    <property type="entry name" value="IVS-encoded protein-like"/>
    <property type="match status" value="1"/>
</dbReference>
<dbReference type="EMBL" id="STFF01000004">
    <property type="protein sequence ID" value="THU38436.1"/>
    <property type="molecule type" value="Genomic_DNA"/>
</dbReference>
<dbReference type="AlphaFoldDB" id="A0A4V4H0Z3"/>
<protein>
    <submittedName>
        <fullName evidence="1">Four helix bundle protein</fullName>
    </submittedName>
</protein>
<name>A0A4V4H0Z3_9BACT</name>
<dbReference type="InterPro" id="IPR012657">
    <property type="entry name" value="23S_rRNA-intervening_sequence"/>
</dbReference>
<organism evidence="1 2">
    <name type="scientific">Niastella caeni</name>
    <dbReference type="NCBI Taxonomy" id="2569763"/>
    <lineage>
        <taxon>Bacteria</taxon>
        <taxon>Pseudomonadati</taxon>
        <taxon>Bacteroidota</taxon>
        <taxon>Chitinophagia</taxon>
        <taxon>Chitinophagales</taxon>
        <taxon>Chitinophagaceae</taxon>
        <taxon>Niastella</taxon>
    </lineage>
</organism>